<dbReference type="CDD" id="cd02696">
    <property type="entry name" value="MurNAc-LAA"/>
    <property type="match status" value="1"/>
</dbReference>
<proteinExistence type="predicted"/>
<dbReference type="InterPro" id="IPR050695">
    <property type="entry name" value="N-acetylmuramoyl_amidase_3"/>
</dbReference>
<keyword evidence="6" id="KW-1185">Reference proteome</keyword>
<dbReference type="GO" id="GO:0008745">
    <property type="term" value="F:N-acetylmuramoyl-L-alanine amidase activity"/>
    <property type="evidence" value="ECO:0007669"/>
    <property type="project" value="UniProtKB-EC"/>
</dbReference>
<evidence type="ECO:0000313" key="5">
    <source>
        <dbReference type="EMBL" id="KAA2245289.1"/>
    </source>
</evidence>
<accession>A0A5B2W4Y9</accession>
<dbReference type="EC" id="3.5.1.28" evidence="2"/>
<dbReference type="RefSeq" id="WP_149836679.1">
    <property type="nucleotide sequence ID" value="NZ_VUOC01000001.1"/>
</dbReference>
<dbReference type="Gene3D" id="2.60.40.3500">
    <property type="match status" value="1"/>
</dbReference>
<dbReference type="Pfam" id="PF01520">
    <property type="entry name" value="Amidase_3"/>
    <property type="match status" value="1"/>
</dbReference>
<evidence type="ECO:0000259" key="4">
    <source>
        <dbReference type="SMART" id="SM00646"/>
    </source>
</evidence>
<dbReference type="EMBL" id="VUOC01000001">
    <property type="protein sequence ID" value="KAA2245289.1"/>
    <property type="molecule type" value="Genomic_DNA"/>
</dbReference>
<reference evidence="5 6" key="2">
    <citation type="submission" date="2019-09" db="EMBL/GenBank/DDBJ databases">
        <authorList>
            <person name="Jin C."/>
        </authorList>
    </citation>
    <scope>NUCLEOTIDE SEQUENCE [LARGE SCALE GENOMIC DNA]</scope>
    <source>
        <strain evidence="5 6">BN140078</strain>
    </source>
</reference>
<evidence type="ECO:0000256" key="2">
    <source>
        <dbReference type="ARBA" id="ARBA00011901"/>
    </source>
</evidence>
<dbReference type="Gene3D" id="3.40.630.40">
    <property type="entry name" value="Zn-dependent exopeptidases"/>
    <property type="match status" value="1"/>
</dbReference>
<dbReference type="Proteomes" id="UP000324611">
    <property type="component" value="Unassembled WGS sequence"/>
</dbReference>
<dbReference type="SUPFAM" id="SSF53187">
    <property type="entry name" value="Zn-dependent exopeptidases"/>
    <property type="match status" value="1"/>
</dbReference>
<comment type="catalytic activity">
    <reaction evidence="1">
        <text>Hydrolyzes the link between N-acetylmuramoyl residues and L-amino acid residues in certain cell-wall glycopeptides.</text>
        <dbReference type="EC" id="3.5.1.28"/>
    </reaction>
</comment>
<sequence length="584" mass="65620">MIDRFMHRGLLIITLCFVQQQIMAQAFLRLNQPVREQNNVSSAKQFLSGRTCAGCRLQLNNDSVYVYATGAFAIKQELPVGNTRLVLTATDSTGRFVSKQVMYYYRPLPPPSPTPVFRIDYFTISPQGNLQVSEGDTLRIRMKAFPGCKANWINNAPMKEIPAADNEGVAGFYEGIYVVQDSDSLLNGRIRITMQNGSGQTAIKESPNYYSYLRNRGRFVGRTIDNLTYLTISPHGDRLGPEKLGYLDEGVLLYITGREGNYYKVQLAPKRYAYIPEPLVDTATLEELVPISIINNARVWANDDYDYVAVPLADKLPYISTQEVEPGKIIVDVFGAYAEQGLQTQLGSTREIERVAWQQIDPEVFRMVISLQHGYPWGYRVYYKEDTLVVQVKRQPASLQLRNLTIGLDAGHGGNNVGAVGNMGIYEKELSLSVAMLLKAALEKEGATVLPSRTRDQFVANEDRLSDYRRKDPDLLLSIHLNSSVNPVDIKGTATYYRHRFCEPLARAIYNRMLETGLSGFGCNGNFNFILNNPTEFPDALIETLFLSNPGDEAKVLDPQFRQLMADKIVQGLKDFLEQAGKHN</sequence>
<dbReference type="AlphaFoldDB" id="A0A5B2W4Y9"/>
<evidence type="ECO:0000256" key="1">
    <source>
        <dbReference type="ARBA" id="ARBA00001561"/>
    </source>
</evidence>
<dbReference type="InterPro" id="IPR002508">
    <property type="entry name" value="MurNAc-LAA_cat"/>
</dbReference>
<protein>
    <recommendedName>
        <fullName evidence="2">N-acetylmuramoyl-L-alanine amidase</fullName>
        <ecNumber evidence="2">3.5.1.28</ecNumber>
    </recommendedName>
</protein>
<gene>
    <name evidence="5" type="ORF">F0L74_04815</name>
</gene>
<evidence type="ECO:0000313" key="6">
    <source>
        <dbReference type="Proteomes" id="UP000324611"/>
    </source>
</evidence>
<dbReference type="GO" id="GO:0009253">
    <property type="term" value="P:peptidoglycan catabolic process"/>
    <property type="evidence" value="ECO:0007669"/>
    <property type="project" value="InterPro"/>
</dbReference>
<name>A0A5B2W4Y9_9BACT</name>
<comment type="caution">
    <text evidence="5">The sequence shown here is derived from an EMBL/GenBank/DDBJ whole genome shotgun (WGS) entry which is preliminary data.</text>
</comment>
<dbReference type="GO" id="GO:0030288">
    <property type="term" value="C:outer membrane-bounded periplasmic space"/>
    <property type="evidence" value="ECO:0007669"/>
    <property type="project" value="TreeGrafter"/>
</dbReference>
<keyword evidence="3" id="KW-0378">Hydrolase</keyword>
<dbReference type="SMART" id="SM00646">
    <property type="entry name" value="Ami_3"/>
    <property type="match status" value="1"/>
</dbReference>
<dbReference type="PANTHER" id="PTHR30404">
    <property type="entry name" value="N-ACETYLMURAMOYL-L-ALANINE AMIDASE"/>
    <property type="match status" value="1"/>
</dbReference>
<feature type="domain" description="MurNAc-LAA" evidence="4">
    <location>
        <begin position="466"/>
        <end position="574"/>
    </location>
</feature>
<evidence type="ECO:0000256" key="3">
    <source>
        <dbReference type="ARBA" id="ARBA00022801"/>
    </source>
</evidence>
<dbReference type="PANTHER" id="PTHR30404:SF0">
    <property type="entry name" value="N-ACETYLMURAMOYL-L-ALANINE AMIDASE AMIC"/>
    <property type="match status" value="1"/>
</dbReference>
<reference evidence="5 6" key="1">
    <citation type="submission" date="2019-09" db="EMBL/GenBank/DDBJ databases">
        <title>Chitinophaga ginsengihumi sp. nov., isolated from soil of ginseng rhizosphere.</title>
        <authorList>
            <person name="Lee J."/>
        </authorList>
    </citation>
    <scope>NUCLEOTIDE SEQUENCE [LARGE SCALE GENOMIC DNA]</scope>
    <source>
        <strain evidence="5 6">BN140078</strain>
    </source>
</reference>
<dbReference type="Pfam" id="PF11741">
    <property type="entry name" value="AMIN"/>
    <property type="match status" value="1"/>
</dbReference>
<dbReference type="InterPro" id="IPR021731">
    <property type="entry name" value="AMIN_dom"/>
</dbReference>
<organism evidence="5 6">
    <name type="scientific">Chitinophaga agrisoli</name>
    <dbReference type="NCBI Taxonomy" id="2607653"/>
    <lineage>
        <taxon>Bacteria</taxon>
        <taxon>Pseudomonadati</taxon>
        <taxon>Bacteroidota</taxon>
        <taxon>Chitinophagia</taxon>
        <taxon>Chitinophagales</taxon>
        <taxon>Chitinophagaceae</taxon>
        <taxon>Chitinophaga</taxon>
    </lineage>
</organism>